<dbReference type="Gene3D" id="1.10.8.60">
    <property type="match status" value="1"/>
</dbReference>
<proteinExistence type="inferred from homology"/>
<evidence type="ECO:0000259" key="4">
    <source>
        <dbReference type="SMART" id="SM00382"/>
    </source>
</evidence>
<evidence type="ECO:0000256" key="3">
    <source>
        <dbReference type="ARBA" id="ARBA00022840"/>
    </source>
</evidence>
<dbReference type="Gene3D" id="3.40.50.300">
    <property type="entry name" value="P-loop containing nucleotide triphosphate hydrolases"/>
    <property type="match status" value="1"/>
</dbReference>
<gene>
    <name evidence="5" type="ORF">RC54_05780</name>
</gene>
<keyword evidence="3 5" id="KW-0067">ATP-binding</keyword>
<evidence type="ECO:0000313" key="5">
    <source>
        <dbReference type="EMBL" id="AYR23362.1"/>
    </source>
</evidence>
<dbReference type="AlphaFoldDB" id="A0AAD0XFD3"/>
<dbReference type="EMBL" id="CP024996">
    <property type="protein sequence ID" value="AYR23362.1"/>
    <property type="molecule type" value="Genomic_DNA"/>
</dbReference>
<organism evidence="5 6">
    <name type="scientific">Herbaspirillum rubrisubalbicans</name>
    <dbReference type="NCBI Taxonomy" id="80842"/>
    <lineage>
        <taxon>Bacteria</taxon>
        <taxon>Pseudomonadati</taxon>
        <taxon>Pseudomonadota</taxon>
        <taxon>Betaproteobacteria</taxon>
        <taxon>Burkholderiales</taxon>
        <taxon>Oxalobacteraceae</taxon>
        <taxon>Herbaspirillum</taxon>
    </lineage>
</organism>
<dbReference type="NCBIfam" id="NF042959">
    <property type="entry name" value="IteA_antiphage"/>
    <property type="match status" value="1"/>
</dbReference>
<feature type="domain" description="AAA+ ATPase" evidence="4">
    <location>
        <begin position="124"/>
        <end position="256"/>
    </location>
</feature>
<dbReference type="Pfam" id="PF00004">
    <property type="entry name" value="AAA"/>
    <property type="match status" value="1"/>
</dbReference>
<sequence>MEFMSEVLKIIEGALKANGSLAANYAGLLADKLASAGEFHQARLIRDQLARAPKALAFAQDASKGVSLGHVPVDGDSRLNTVDVSLPSLDGLSLFLPSAIQFRVDEFLESIRHHDILARAGAALPARLLVYGAPGTGKTMMARWIAAHLNYPLLTVRCDTLVSSMLGQTSRNLRRVFDYAQQAPSVLFLDEFDALASARGNERDVGELQRVVIALLQNMDALPDSAILVAATNHEQLLDPAIWRRFSFRIPMPLPDGELRLRLWKEMLGIYAPKRTNWGELTELSNGSTGAVIQQVCLDAKRSAILQGEKVIEAPALFRRLGLMMRLSEGKQFSNQDEEIRWLREWMPKRFSLRVLAKLYGTTVRQIMTITGEISEDGDEEGRGSSNSQLAS</sequence>
<dbReference type="SUPFAM" id="SSF52540">
    <property type="entry name" value="P-loop containing nucleoside triphosphate hydrolases"/>
    <property type="match status" value="1"/>
</dbReference>
<name>A0AAD0XFD3_9BURK</name>
<dbReference type="SMART" id="SM00382">
    <property type="entry name" value="AAA"/>
    <property type="match status" value="1"/>
</dbReference>
<reference evidence="5 6" key="1">
    <citation type="submission" date="2017-11" db="EMBL/GenBank/DDBJ databases">
        <title>Complete genome sequence of Herbaspirillum rubrisubalbicans DSM 11543.</title>
        <authorList>
            <person name="Chen M."/>
            <person name="An Q."/>
        </authorList>
    </citation>
    <scope>NUCLEOTIDE SEQUENCE [LARGE SCALE GENOMIC DNA]</scope>
    <source>
        <strain evidence="5 6">DSM 11543</strain>
    </source>
</reference>
<dbReference type="InterPro" id="IPR049954">
    <property type="entry name" value="IteA-like"/>
</dbReference>
<dbReference type="GO" id="GO:0005524">
    <property type="term" value="F:ATP binding"/>
    <property type="evidence" value="ECO:0007669"/>
    <property type="project" value="UniProtKB-KW"/>
</dbReference>
<dbReference type="Proteomes" id="UP000269199">
    <property type="component" value="Chromosome"/>
</dbReference>
<comment type="similarity">
    <text evidence="1">Belongs to the AAA ATPase family.</text>
</comment>
<protein>
    <submittedName>
        <fullName evidence="5">ATP-binding protein</fullName>
    </submittedName>
</protein>
<evidence type="ECO:0000256" key="2">
    <source>
        <dbReference type="ARBA" id="ARBA00022741"/>
    </source>
</evidence>
<dbReference type="PANTHER" id="PTHR23073">
    <property type="entry name" value="26S PROTEASOME REGULATORY SUBUNIT"/>
    <property type="match status" value="1"/>
</dbReference>
<dbReference type="InterPro" id="IPR003959">
    <property type="entry name" value="ATPase_AAA_core"/>
</dbReference>
<dbReference type="InterPro" id="IPR050221">
    <property type="entry name" value="26S_Proteasome_ATPase"/>
</dbReference>
<dbReference type="InterPro" id="IPR027417">
    <property type="entry name" value="P-loop_NTPase"/>
</dbReference>
<evidence type="ECO:0000256" key="1">
    <source>
        <dbReference type="ARBA" id="ARBA00006914"/>
    </source>
</evidence>
<dbReference type="InterPro" id="IPR003593">
    <property type="entry name" value="AAA+_ATPase"/>
</dbReference>
<dbReference type="GO" id="GO:0016887">
    <property type="term" value="F:ATP hydrolysis activity"/>
    <property type="evidence" value="ECO:0007669"/>
    <property type="project" value="InterPro"/>
</dbReference>
<evidence type="ECO:0000313" key="6">
    <source>
        <dbReference type="Proteomes" id="UP000269199"/>
    </source>
</evidence>
<dbReference type="CDD" id="cd19481">
    <property type="entry name" value="RecA-like_protease"/>
    <property type="match status" value="1"/>
</dbReference>
<accession>A0AAD0XFD3</accession>
<keyword evidence="2" id="KW-0547">Nucleotide-binding</keyword>